<sequence>MPWPVFQFHRVQEPQHITYEAVKNFILHPMRTNAGGSLKKKVMAELLRWHSDKFHRTTLAKVRSDHRELAKECAGLVERWLTQLLSEL</sequence>
<dbReference type="STRING" id="743788.S8F9J2"/>
<dbReference type="InParanoid" id="S8F9J2"/>
<dbReference type="OrthoDB" id="412109at2759"/>
<evidence type="ECO:0000313" key="1">
    <source>
        <dbReference type="EMBL" id="EPS95309.1"/>
    </source>
</evidence>
<evidence type="ECO:0000313" key="2">
    <source>
        <dbReference type="Proteomes" id="UP000015241"/>
    </source>
</evidence>
<proteinExistence type="predicted"/>
<keyword evidence="2" id="KW-1185">Reference proteome</keyword>
<dbReference type="AlphaFoldDB" id="S8F9J2"/>
<reference evidence="1 2" key="1">
    <citation type="journal article" date="2012" name="Science">
        <title>The Paleozoic origin of enzymatic lignin decomposition reconstructed from 31 fungal genomes.</title>
        <authorList>
            <person name="Floudas D."/>
            <person name="Binder M."/>
            <person name="Riley R."/>
            <person name="Barry K."/>
            <person name="Blanchette R.A."/>
            <person name="Henrissat B."/>
            <person name="Martinez A.T."/>
            <person name="Otillar R."/>
            <person name="Spatafora J.W."/>
            <person name="Yadav J.S."/>
            <person name="Aerts A."/>
            <person name="Benoit I."/>
            <person name="Boyd A."/>
            <person name="Carlson A."/>
            <person name="Copeland A."/>
            <person name="Coutinho P.M."/>
            <person name="de Vries R.P."/>
            <person name="Ferreira P."/>
            <person name="Findley K."/>
            <person name="Foster B."/>
            <person name="Gaskell J."/>
            <person name="Glotzer D."/>
            <person name="Gorecki P."/>
            <person name="Heitman J."/>
            <person name="Hesse C."/>
            <person name="Hori C."/>
            <person name="Igarashi K."/>
            <person name="Jurgens J.A."/>
            <person name="Kallen N."/>
            <person name="Kersten P."/>
            <person name="Kohler A."/>
            <person name="Kuees U."/>
            <person name="Kumar T.K.A."/>
            <person name="Kuo A."/>
            <person name="LaButti K."/>
            <person name="Larrondo L.F."/>
            <person name="Lindquist E."/>
            <person name="Ling A."/>
            <person name="Lombard V."/>
            <person name="Lucas S."/>
            <person name="Lundell T."/>
            <person name="Martin R."/>
            <person name="McLaughlin D.J."/>
            <person name="Morgenstern I."/>
            <person name="Morin E."/>
            <person name="Murat C."/>
            <person name="Nagy L.G."/>
            <person name="Nolan M."/>
            <person name="Ohm R.A."/>
            <person name="Patyshakuliyeva A."/>
            <person name="Rokas A."/>
            <person name="Ruiz-Duenas F.J."/>
            <person name="Sabat G."/>
            <person name="Salamov A."/>
            <person name="Samejima M."/>
            <person name="Schmutz J."/>
            <person name="Slot J.C."/>
            <person name="St John F."/>
            <person name="Stenlid J."/>
            <person name="Sun H."/>
            <person name="Sun S."/>
            <person name="Syed K."/>
            <person name="Tsang A."/>
            <person name="Wiebenga A."/>
            <person name="Young D."/>
            <person name="Pisabarro A."/>
            <person name="Eastwood D.C."/>
            <person name="Martin F."/>
            <person name="Cullen D."/>
            <person name="Grigoriev I.V."/>
            <person name="Hibbett D.S."/>
        </authorList>
    </citation>
    <scope>NUCLEOTIDE SEQUENCE</scope>
    <source>
        <strain evidence="2">FP-58527</strain>
    </source>
</reference>
<dbReference type="Proteomes" id="UP000015241">
    <property type="component" value="Unassembled WGS sequence"/>
</dbReference>
<organism evidence="1 2">
    <name type="scientific">Fomitopsis schrenkii</name>
    <name type="common">Brown rot fungus</name>
    <dbReference type="NCBI Taxonomy" id="2126942"/>
    <lineage>
        <taxon>Eukaryota</taxon>
        <taxon>Fungi</taxon>
        <taxon>Dikarya</taxon>
        <taxon>Basidiomycota</taxon>
        <taxon>Agaricomycotina</taxon>
        <taxon>Agaricomycetes</taxon>
        <taxon>Polyporales</taxon>
        <taxon>Fomitopsis</taxon>
    </lineage>
</organism>
<accession>S8F9J2</accession>
<dbReference type="HOGENOM" id="CLU_074404_2_0_1"/>
<gene>
    <name evidence="1" type="ORF">FOMPIDRAFT_47896</name>
</gene>
<protein>
    <submittedName>
        <fullName evidence="1">Uncharacterized protein</fullName>
    </submittedName>
</protein>
<name>S8F9J2_FOMSC</name>
<dbReference type="EMBL" id="KE504210">
    <property type="protein sequence ID" value="EPS95309.1"/>
    <property type="molecule type" value="Genomic_DNA"/>
</dbReference>